<dbReference type="InterPro" id="IPR043066">
    <property type="entry name" value="CsoSCA_C_sf"/>
</dbReference>
<protein>
    <recommendedName>
        <fullName evidence="10">Carboxysome shell carbonic anhydrase</fullName>
        <ecNumber evidence="2">4.2.1.1</ecNumber>
    </recommendedName>
    <alternativeName>
        <fullName evidence="12">Carbonic anhydrase</fullName>
    </alternativeName>
    <alternativeName>
        <fullName evidence="13">Carboxysome shell protein CsoS3</fullName>
    </alternativeName>
</protein>
<gene>
    <name evidence="19" type="primary">csoS</name>
    <name evidence="19" type="ORF">CARN5_1667</name>
</gene>
<dbReference type="GO" id="GO:0004089">
    <property type="term" value="F:carbonate dehydratase activity"/>
    <property type="evidence" value="ECO:0007669"/>
    <property type="project" value="UniProtKB-EC"/>
</dbReference>
<sequence length="559" mass="61829">MHEVDVIPTATVRPPTQHGPEIAMNTRNRPGRHLSPQPGANRPPYGLGTPASALQARPPSRAFASHELLHSPMHAANPACAMDQGRPCRHPLSNESENRRLLAHEQAIKGHFAAIIPALKRLAAQQHEADFPERAQRLADADLGFTLPAGILEHAWIAKLDMRALYGACVMHTIRLMAEQTQVAPPLQNSDEMSSFLLDCGYHAVDITPCSDGRLKGLIRYILRLPDDAVRSRKAYAGAMFDVEANVKRWIETELMRYREGHPVPADAGTRYLKIVVYHWSSSDPAHEGCAAHHSNERDAAEAGLGRLREFRQAIENSFCCGASVDTLLIGVDTDTDGIKVHVPDADGEMSLYRWVSNLTLYKETLNEDASTARLKVYQAIQAASATDGWGMGNGEPHEGMRRLIATLLINNLSQIEYVCGNWEGRYPDIGHNERFISVGDGFEEFQVRNLAYFVYLHTVEEGGPDLDVGIQIFSRINVLHGLPVPVAIHFRYDRRVPGSRERTVEHCQRVRAAIESRYAELHRQGLLVCGMTVQDKPSGSPIEALAADDGASALRSAR</sequence>
<dbReference type="InterPro" id="IPR048619">
    <property type="entry name" value="CsoSCA_N"/>
</dbReference>
<comment type="catalytic activity">
    <reaction evidence="14">
        <text>hydrogencarbonate + H(+) = CO2 + H2O</text>
        <dbReference type="Rhea" id="RHEA:10748"/>
        <dbReference type="ChEBI" id="CHEBI:15377"/>
        <dbReference type="ChEBI" id="CHEBI:15378"/>
        <dbReference type="ChEBI" id="CHEBI:16526"/>
        <dbReference type="ChEBI" id="CHEBI:17544"/>
        <dbReference type="EC" id="4.2.1.1"/>
    </reaction>
</comment>
<dbReference type="GO" id="GO:0046872">
    <property type="term" value="F:metal ion binding"/>
    <property type="evidence" value="ECO:0007669"/>
    <property type="project" value="UniProtKB-KW"/>
</dbReference>
<feature type="region of interest" description="Disordered" evidence="15">
    <location>
        <begin position="1"/>
        <end position="58"/>
    </location>
</feature>
<comment type="subcellular location">
    <subcellularLocation>
        <location evidence="7">Carboxysome</location>
    </subcellularLocation>
</comment>
<evidence type="ECO:0000256" key="6">
    <source>
        <dbReference type="ARBA" id="ARBA00023300"/>
    </source>
</evidence>
<evidence type="ECO:0000259" key="16">
    <source>
        <dbReference type="Pfam" id="PF08936"/>
    </source>
</evidence>
<proteinExistence type="inferred from homology"/>
<reference evidence="19" key="1">
    <citation type="submission" date="2009-10" db="EMBL/GenBank/DDBJ databases">
        <title>Diversity of trophic interactions inside an arsenic-rich microbial ecosystem.</title>
        <authorList>
            <person name="Bertin P.N."/>
            <person name="Heinrich-Salmeron A."/>
            <person name="Pelletier E."/>
            <person name="Goulhen-Chollet F."/>
            <person name="Arsene-Ploetze F."/>
            <person name="Gallien S."/>
            <person name="Calteau A."/>
            <person name="Vallenet D."/>
            <person name="Casiot C."/>
            <person name="Chane-Woon-Ming B."/>
            <person name="Giloteaux L."/>
            <person name="Barakat M."/>
            <person name="Bonnefoy V."/>
            <person name="Bruneel O."/>
            <person name="Chandler M."/>
            <person name="Cleiss J."/>
            <person name="Duran R."/>
            <person name="Elbaz-Poulichet F."/>
            <person name="Fonknechten N."/>
            <person name="Lauga B."/>
            <person name="Mornico D."/>
            <person name="Ortet P."/>
            <person name="Schaeffer C."/>
            <person name="Siguier P."/>
            <person name="Alexander Thil Smith A."/>
            <person name="Van Dorsselaer A."/>
            <person name="Weissenbach J."/>
            <person name="Medigue C."/>
            <person name="Le Paslier D."/>
        </authorList>
    </citation>
    <scope>NUCLEOTIDE SEQUENCE</scope>
</reference>
<evidence type="ECO:0000256" key="10">
    <source>
        <dbReference type="ARBA" id="ARBA00024121"/>
    </source>
</evidence>
<feature type="domain" description="Carboxysome Shell Carbonic Anhydrase N-terminal" evidence="18">
    <location>
        <begin position="90"/>
        <end position="181"/>
    </location>
</feature>
<evidence type="ECO:0000256" key="9">
    <source>
        <dbReference type="ARBA" id="ARBA00024021"/>
    </source>
</evidence>
<evidence type="ECO:0000259" key="17">
    <source>
        <dbReference type="Pfam" id="PF20686"/>
    </source>
</evidence>
<evidence type="ECO:0000256" key="5">
    <source>
        <dbReference type="ARBA" id="ARBA00023239"/>
    </source>
</evidence>
<dbReference type="EMBL" id="CABP01000087">
    <property type="protein sequence ID" value="CBI04885.1"/>
    <property type="molecule type" value="Genomic_DNA"/>
</dbReference>
<evidence type="ECO:0000256" key="12">
    <source>
        <dbReference type="ARBA" id="ARBA00030972"/>
    </source>
</evidence>
<evidence type="ECO:0000256" key="15">
    <source>
        <dbReference type="SAM" id="MobiDB-lite"/>
    </source>
</evidence>
<dbReference type="Gene3D" id="3.30.1330.140">
    <property type="entry name" value="Carboxysome Shell Carbonic Anhydrase, C-terminal domain"/>
    <property type="match status" value="1"/>
</dbReference>
<keyword evidence="5" id="KW-0456">Lyase</keyword>
<organism evidence="19">
    <name type="scientific">mine drainage metagenome</name>
    <dbReference type="NCBI Taxonomy" id="410659"/>
    <lineage>
        <taxon>unclassified sequences</taxon>
        <taxon>metagenomes</taxon>
        <taxon>ecological metagenomes</taxon>
    </lineage>
</organism>
<feature type="domain" description="Carboxysome Shell Carbonic Anhydrase catalytic" evidence="17">
    <location>
        <begin position="193"/>
        <end position="432"/>
    </location>
</feature>
<comment type="similarity">
    <text evidence="9">Belongs to the beta-class carbonic anhydrase family. CsoSCA subfamily.</text>
</comment>
<accession>E6QCF9</accession>
<evidence type="ECO:0000256" key="11">
    <source>
        <dbReference type="ARBA" id="ARBA00024446"/>
    </source>
</evidence>
<evidence type="ECO:0000256" key="13">
    <source>
        <dbReference type="ARBA" id="ARBA00033264"/>
    </source>
</evidence>
<name>E6QCF9_9ZZZZ</name>
<feature type="domain" description="Carboxysome Shell Carbonic Anhydrase C-terminal" evidence="16">
    <location>
        <begin position="433"/>
        <end position="548"/>
    </location>
</feature>
<dbReference type="InterPro" id="IPR048539">
    <property type="entry name" value="CsoSCA_cat"/>
</dbReference>
<comment type="caution">
    <text evidence="19">The sequence shown here is derived from an EMBL/GenBank/DDBJ whole genome shotgun (WGS) entry which is preliminary data.</text>
</comment>
<dbReference type="InterPro" id="IPR043065">
    <property type="entry name" value="CsoSCA_N_sf"/>
</dbReference>
<dbReference type="GO" id="GO:0031470">
    <property type="term" value="C:carboxysome"/>
    <property type="evidence" value="ECO:0007669"/>
    <property type="project" value="UniProtKB-SubCell"/>
</dbReference>
<dbReference type="AlphaFoldDB" id="E6QCF9"/>
<dbReference type="Pfam" id="PF20687">
    <property type="entry name" value="CsoSCA_N"/>
    <property type="match status" value="1"/>
</dbReference>
<evidence type="ECO:0000256" key="4">
    <source>
        <dbReference type="ARBA" id="ARBA00022833"/>
    </source>
</evidence>
<comment type="cofactor">
    <cofactor evidence="1">
        <name>Zn(2+)</name>
        <dbReference type="ChEBI" id="CHEBI:29105"/>
    </cofactor>
</comment>
<evidence type="ECO:0000256" key="3">
    <source>
        <dbReference type="ARBA" id="ARBA00022723"/>
    </source>
</evidence>
<keyword evidence="8" id="KW-1282">Carboxysome</keyword>
<dbReference type="Gene3D" id="1.20.120.1310">
    <property type="entry name" value="Carboxysome Shell Carbonic Anhydrase, N-terminal helical domain"/>
    <property type="match status" value="1"/>
</dbReference>
<dbReference type="Pfam" id="PF20686">
    <property type="entry name" value="CsoSCA_cat"/>
    <property type="match status" value="1"/>
</dbReference>
<dbReference type="EC" id="4.2.1.1" evidence="2"/>
<evidence type="ECO:0000313" key="19">
    <source>
        <dbReference type="EMBL" id="CBI04885.1"/>
    </source>
</evidence>
<keyword evidence="6" id="KW-0120">Carbon dioxide fixation</keyword>
<dbReference type="Pfam" id="PF08936">
    <property type="entry name" value="CsoSCA_C"/>
    <property type="match status" value="1"/>
</dbReference>
<dbReference type="InterPro" id="IPR048620">
    <property type="entry name" value="CsoSCA_C"/>
</dbReference>
<keyword evidence="11" id="KW-1283">Bacterial microcompartment</keyword>
<dbReference type="InterPro" id="IPR014074">
    <property type="entry name" value="Carboxysome_shell_carb_anhy"/>
</dbReference>
<keyword evidence="4" id="KW-0862">Zinc</keyword>
<evidence type="ECO:0000256" key="8">
    <source>
        <dbReference type="ARBA" id="ARBA00023669"/>
    </source>
</evidence>
<evidence type="ECO:0000256" key="14">
    <source>
        <dbReference type="ARBA" id="ARBA00048348"/>
    </source>
</evidence>
<evidence type="ECO:0000256" key="7">
    <source>
        <dbReference type="ARBA" id="ARBA00023587"/>
    </source>
</evidence>
<dbReference type="GO" id="GO:0015977">
    <property type="term" value="P:carbon fixation"/>
    <property type="evidence" value="ECO:0007669"/>
    <property type="project" value="UniProtKB-KW"/>
</dbReference>
<evidence type="ECO:0000256" key="1">
    <source>
        <dbReference type="ARBA" id="ARBA00001947"/>
    </source>
</evidence>
<evidence type="ECO:0000256" key="2">
    <source>
        <dbReference type="ARBA" id="ARBA00012925"/>
    </source>
</evidence>
<evidence type="ECO:0000259" key="18">
    <source>
        <dbReference type="Pfam" id="PF20687"/>
    </source>
</evidence>
<keyword evidence="3" id="KW-0479">Metal-binding</keyword>
<dbReference type="NCBIfam" id="TIGR02701">
    <property type="entry name" value="shell_carb_anhy"/>
    <property type="match status" value="1"/>
</dbReference>